<dbReference type="EMBL" id="JAVDQD010000001">
    <property type="protein sequence ID" value="MDR6237543.1"/>
    <property type="molecule type" value="Genomic_DNA"/>
</dbReference>
<dbReference type="Gene3D" id="3.40.30.10">
    <property type="entry name" value="Glutaredoxin"/>
    <property type="match status" value="1"/>
</dbReference>
<sequence length="273" mass="31264">MGKDLAKVKHTFFFCEGGSCKKAGATEVIRSSRAYLRNNGLWNKAHTVKTHCNGRCEDAPTCVIYPGNHWHKNLTKDSVVEVIKGHVGDDSLDDKHLLFKESWTSIKSDNERKPIKPKPFELKIDHQYGEVYATKGFASDQYLHPLFLFLKNCKSNSGFSLADGRVLHFRHLQEVNYNAPYALQLIFENVNTPLEVIIGVLPKSIDKSFWERKITSAEYIQTADQDQRIIRLSNKNGQWIGSVELDNSDEELWNYCQEIQLLGTYLNKSIEVK</sequence>
<reference evidence="1" key="1">
    <citation type="submission" date="2023-07" db="EMBL/GenBank/DDBJ databases">
        <title>Genomic Encyclopedia of Type Strains, Phase IV (KMG-IV): sequencing the most valuable type-strain genomes for metagenomic binning, comparative biology and taxonomic classification.</title>
        <authorList>
            <person name="Goeker M."/>
        </authorList>
    </citation>
    <scope>NUCLEOTIDE SEQUENCE</scope>
    <source>
        <strain evidence="1">DSM 26174</strain>
    </source>
</reference>
<evidence type="ECO:0000313" key="2">
    <source>
        <dbReference type="Proteomes" id="UP001185092"/>
    </source>
</evidence>
<keyword evidence="2" id="KW-1185">Reference proteome</keyword>
<dbReference type="CDD" id="cd02980">
    <property type="entry name" value="TRX_Fd_family"/>
    <property type="match status" value="1"/>
</dbReference>
<dbReference type="SUPFAM" id="SSF52833">
    <property type="entry name" value="Thioredoxin-like"/>
    <property type="match status" value="1"/>
</dbReference>
<dbReference type="AlphaFoldDB" id="A0AAE3XIW3"/>
<name>A0AAE3XIW3_9BACT</name>
<protein>
    <submittedName>
        <fullName evidence="1">(2Fe-2S) ferredoxin</fullName>
    </submittedName>
</protein>
<dbReference type="InterPro" id="IPR036249">
    <property type="entry name" value="Thioredoxin-like_sf"/>
</dbReference>
<dbReference type="RefSeq" id="WP_309937010.1">
    <property type="nucleotide sequence ID" value="NZ_AP025305.1"/>
</dbReference>
<organism evidence="1 2">
    <name type="scientific">Aureibacter tunicatorum</name>
    <dbReference type="NCBI Taxonomy" id="866807"/>
    <lineage>
        <taxon>Bacteria</taxon>
        <taxon>Pseudomonadati</taxon>
        <taxon>Bacteroidota</taxon>
        <taxon>Cytophagia</taxon>
        <taxon>Cytophagales</taxon>
        <taxon>Persicobacteraceae</taxon>
        <taxon>Aureibacter</taxon>
    </lineage>
</organism>
<proteinExistence type="predicted"/>
<evidence type="ECO:0000313" key="1">
    <source>
        <dbReference type="EMBL" id="MDR6237543.1"/>
    </source>
</evidence>
<dbReference type="Proteomes" id="UP001185092">
    <property type="component" value="Unassembled WGS sequence"/>
</dbReference>
<gene>
    <name evidence="1" type="ORF">HNQ88_000519</name>
</gene>
<comment type="caution">
    <text evidence="1">The sequence shown here is derived from an EMBL/GenBank/DDBJ whole genome shotgun (WGS) entry which is preliminary data.</text>
</comment>
<accession>A0AAE3XIW3</accession>